<feature type="transmembrane region" description="Helical" evidence="5">
    <location>
        <begin position="157"/>
        <end position="179"/>
    </location>
</feature>
<evidence type="ECO:0000313" key="6">
    <source>
        <dbReference type="EMBL" id="NEZ54413.1"/>
    </source>
</evidence>
<proteinExistence type="predicted"/>
<keyword evidence="7" id="KW-1185">Reference proteome</keyword>
<sequence length="443" mass="49680">MLDKLAKILSGKLKSDQRKILINIGWLTFEKVFRMSIGFITLSWTARFLGVEQFGAFNFALAFVGLFTPLSKLASDQIVFRDLVTDPGNKEKILGTAATIKFISSVAIFCIATFSILFLKHDEPLICKLVIIISGASLVSGFNVIETWFQSQVEVKYTIWAKNCIFILITILRITLLQAEAPVEFFAWLVVAESLFNIIGFIFVFQVVGHNIFAWQYDFTIGKELLRISFPLAFSTLAIVVYMKIDQVMLGQLSDQKSVGIYSAAVRLSELWPFASTMIVRSLAPSIISAKKTSETDYYRKLQNLSNLQALLVYCIAIPMTFLATPLVVLVFGQEYSAAGLVLSIHIWSSMFLFLGYVKEIWITTEELTWFAFSFTVFGAIANIALNALLIPMYQEVGAALATVISYGLADYVICFVYPSARRFGWIMTQAMTLGLIKFDSRV</sequence>
<name>A0A6M0REY5_9CYAN</name>
<feature type="transmembrane region" description="Helical" evidence="5">
    <location>
        <begin position="397"/>
        <end position="418"/>
    </location>
</feature>
<evidence type="ECO:0000256" key="3">
    <source>
        <dbReference type="ARBA" id="ARBA00022989"/>
    </source>
</evidence>
<evidence type="ECO:0000256" key="5">
    <source>
        <dbReference type="SAM" id="Phobius"/>
    </source>
</evidence>
<feature type="transmembrane region" description="Helical" evidence="5">
    <location>
        <begin position="54"/>
        <end position="73"/>
    </location>
</feature>
<feature type="transmembrane region" description="Helical" evidence="5">
    <location>
        <begin position="93"/>
        <end position="119"/>
    </location>
</feature>
<dbReference type="Proteomes" id="UP000481033">
    <property type="component" value="Unassembled WGS sequence"/>
</dbReference>
<evidence type="ECO:0000256" key="2">
    <source>
        <dbReference type="ARBA" id="ARBA00022692"/>
    </source>
</evidence>
<feature type="transmembrane region" description="Helical" evidence="5">
    <location>
        <begin position="370"/>
        <end position="391"/>
    </location>
</feature>
<dbReference type="GO" id="GO:0016020">
    <property type="term" value="C:membrane"/>
    <property type="evidence" value="ECO:0007669"/>
    <property type="project" value="UniProtKB-SubCell"/>
</dbReference>
<comment type="caution">
    <text evidence="6">The sequence shown here is derived from an EMBL/GenBank/DDBJ whole genome shotgun (WGS) entry which is preliminary data.</text>
</comment>
<accession>A0A6M0REY5</accession>
<evidence type="ECO:0000256" key="1">
    <source>
        <dbReference type="ARBA" id="ARBA00004141"/>
    </source>
</evidence>
<dbReference type="Pfam" id="PF01943">
    <property type="entry name" value="Polysacc_synt"/>
    <property type="match status" value="1"/>
</dbReference>
<feature type="transmembrane region" description="Helical" evidence="5">
    <location>
        <begin position="125"/>
        <end position="145"/>
    </location>
</feature>
<organism evidence="6 7">
    <name type="scientific">Adonisia turfae CCMR0081</name>
    <dbReference type="NCBI Taxonomy" id="2292702"/>
    <lineage>
        <taxon>Bacteria</taxon>
        <taxon>Bacillati</taxon>
        <taxon>Cyanobacteriota</taxon>
        <taxon>Adonisia</taxon>
        <taxon>Adonisia turfae</taxon>
    </lineage>
</organism>
<dbReference type="InterPro" id="IPR002797">
    <property type="entry name" value="Polysacc_synth"/>
</dbReference>
<dbReference type="InterPro" id="IPR052556">
    <property type="entry name" value="PolySynth_Transporter"/>
</dbReference>
<keyword evidence="3 5" id="KW-1133">Transmembrane helix</keyword>
<comment type="subcellular location">
    <subcellularLocation>
        <location evidence="1">Membrane</location>
        <topology evidence="1">Multi-pass membrane protein</topology>
    </subcellularLocation>
</comment>
<dbReference type="AlphaFoldDB" id="A0A6M0REY5"/>
<dbReference type="PANTHER" id="PTHR43424:SF1">
    <property type="entry name" value="LOCUS PUTATIVE PROTEIN 1-RELATED"/>
    <property type="match status" value="1"/>
</dbReference>
<evidence type="ECO:0000313" key="7">
    <source>
        <dbReference type="Proteomes" id="UP000481033"/>
    </source>
</evidence>
<feature type="transmembrane region" description="Helical" evidence="5">
    <location>
        <begin position="311"/>
        <end position="332"/>
    </location>
</feature>
<feature type="transmembrane region" description="Helical" evidence="5">
    <location>
        <begin position="338"/>
        <end position="358"/>
    </location>
</feature>
<keyword evidence="4 5" id="KW-0472">Membrane</keyword>
<dbReference type="CDD" id="cd13128">
    <property type="entry name" value="MATE_Wzx_like"/>
    <property type="match status" value="1"/>
</dbReference>
<dbReference type="RefSeq" id="WP_163695989.1">
    <property type="nucleotide sequence ID" value="NZ_QXHD01000003.1"/>
</dbReference>
<keyword evidence="2 5" id="KW-0812">Transmembrane</keyword>
<evidence type="ECO:0000256" key="4">
    <source>
        <dbReference type="ARBA" id="ARBA00023136"/>
    </source>
</evidence>
<reference evidence="6 7" key="1">
    <citation type="journal article" date="2020" name="Microb. Ecol.">
        <title>Ecogenomics of the Marine Benthic Filamentous Cyanobacterium Adonisia.</title>
        <authorList>
            <person name="Walter J.M."/>
            <person name="Coutinho F.H."/>
            <person name="Leomil L."/>
            <person name="Hargreaves P.I."/>
            <person name="Campeao M.E."/>
            <person name="Vieira V.V."/>
            <person name="Silva B.S."/>
            <person name="Fistarol G.O."/>
            <person name="Salomon P.S."/>
            <person name="Sawabe T."/>
            <person name="Mino S."/>
            <person name="Hosokawa M."/>
            <person name="Miyashita H."/>
            <person name="Maruyama F."/>
            <person name="van Verk M.C."/>
            <person name="Dutilh B.E."/>
            <person name="Thompson C.C."/>
            <person name="Thompson F.L."/>
        </authorList>
    </citation>
    <scope>NUCLEOTIDE SEQUENCE [LARGE SCALE GENOMIC DNA]</scope>
    <source>
        <strain evidence="6 7">CCMR0081</strain>
    </source>
</reference>
<protein>
    <submittedName>
        <fullName evidence="6">Flippase</fullName>
    </submittedName>
</protein>
<dbReference type="PANTHER" id="PTHR43424">
    <property type="entry name" value="LOCUS PUTATIVE PROTEIN 1-RELATED"/>
    <property type="match status" value="1"/>
</dbReference>
<feature type="transmembrane region" description="Helical" evidence="5">
    <location>
        <begin position="185"/>
        <end position="213"/>
    </location>
</feature>
<dbReference type="EMBL" id="QXHD01000003">
    <property type="protein sequence ID" value="NEZ54413.1"/>
    <property type="molecule type" value="Genomic_DNA"/>
</dbReference>
<gene>
    <name evidence="6" type="ORF">DXZ20_01605</name>
</gene>
<feature type="transmembrane region" description="Helical" evidence="5">
    <location>
        <begin position="225"/>
        <end position="245"/>
    </location>
</feature>